<dbReference type="InterPro" id="IPR051922">
    <property type="entry name" value="Bact_Sporulation_Assoc"/>
</dbReference>
<reference evidence="2 3" key="1">
    <citation type="submission" date="2018-09" db="EMBL/GenBank/DDBJ databases">
        <title>Complete genome sequence of Euzebya sp. DY32-46 isolated from seawater of Pacific Ocean.</title>
        <authorList>
            <person name="Xu L."/>
            <person name="Wu Y.-H."/>
            <person name="Xu X.-W."/>
        </authorList>
    </citation>
    <scope>NUCLEOTIDE SEQUENCE [LARGE SCALE GENOMIC DNA]</scope>
    <source>
        <strain evidence="2 3">DY32-46</strain>
        <plasmid evidence="3">pedy32-46i</plasmid>
    </source>
</reference>
<keyword evidence="2" id="KW-0614">Plasmid</keyword>
<dbReference type="Pfam" id="PF04122">
    <property type="entry name" value="CW_binding_2"/>
    <property type="match status" value="3"/>
</dbReference>
<gene>
    <name evidence="2" type="ORF">DVS28_b0226</name>
</gene>
<dbReference type="PANTHER" id="PTHR30032">
    <property type="entry name" value="N-ACETYLMURAMOYL-L-ALANINE AMIDASE-RELATED"/>
    <property type="match status" value="1"/>
</dbReference>
<dbReference type="EMBL" id="CP031166">
    <property type="protein sequence ID" value="AXV09996.1"/>
    <property type="molecule type" value="Genomic_DNA"/>
</dbReference>
<evidence type="ECO:0000313" key="2">
    <source>
        <dbReference type="EMBL" id="AXV09996.1"/>
    </source>
</evidence>
<proteinExistence type="predicted"/>
<evidence type="ECO:0000313" key="3">
    <source>
        <dbReference type="Proteomes" id="UP000264006"/>
    </source>
</evidence>
<dbReference type="SUPFAM" id="SSF82171">
    <property type="entry name" value="DPP6 N-terminal domain-like"/>
    <property type="match status" value="1"/>
</dbReference>
<keyword evidence="3" id="KW-1185">Reference proteome</keyword>
<dbReference type="InterPro" id="IPR007253">
    <property type="entry name" value="Cell_wall-bd_2"/>
</dbReference>
<evidence type="ECO:0000256" key="1">
    <source>
        <dbReference type="SAM" id="MobiDB-lite"/>
    </source>
</evidence>
<dbReference type="KEGG" id="euz:DVS28_b0226"/>
<dbReference type="InterPro" id="IPR015943">
    <property type="entry name" value="WD40/YVTN_repeat-like_dom_sf"/>
</dbReference>
<dbReference type="GO" id="GO:0016787">
    <property type="term" value="F:hydrolase activity"/>
    <property type="evidence" value="ECO:0007669"/>
    <property type="project" value="UniProtKB-KW"/>
</dbReference>
<organism evidence="2 3">
    <name type="scientific">Euzebya pacifica</name>
    <dbReference type="NCBI Taxonomy" id="1608957"/>
    <lineage>
        <taxon>Bacteria</taxon>
        <taxon>Bacillati</taxon>
        <taxon>Actinomycetota</taxon>
        <taxon>Nitriliruptoria</taxon>
        <taxon>Euzebyales</taxon>
    </lineage>
</organism>
<dbReference type="Gene3D" id="2.130.10.10">
    <property type="entry name" value="YVTN repeat-like/Quinoprotein amine dehydrogenase"/>
    <property type="match status" value="1"/>
</dbReference>
<dbReference type="Gene3D" id="3.40.50.12090">
    <property type="match status" value="1"/>
</dbReference>
<dbReference type="PANTHER" id="PTHR30032:SF4">
    <property type="entry name" value="AMIDASE ENHANCER"/>
    <property type="match status" value="1"/>
</dbReference>
<dbReference type="Proteomes" id="UP000264006">
    <property type="component" value="Plasmid pEDY32-46I"/>
</dbReference>
<keyword evidence="2" id="KW-0378">Hydrolase</keyword>
<protein>
    <submittedName>
        <fullName evidence="2">Glycosyl hydrolase, BNR repeat</fullName>
    </submittedName>
</protein>
<dbReference type="GO" id="GO:0030288">
    <property type="term" value="C:outer membrane-bounded periplasmic space"/>
    <property type="evidence" value="ECO:0007669"/>
    <property type="project" value="TreeGrafter"/>
</dbReference>
<sequence>MLLPTPVVAQPEDRSVELVRFAGATRVETATLIAGADPAATGAGFGNDNVLVARADGFADGLAGAYLAGILNAPVLLTHQASVAPELQQFLAAASPTGRTVIGGPAAVGEQAADGLAATGRVEGPNRFATAARLARALPRDGNRSDTVLLASGENWPDALAAGTISAAASVPLLLTGRDTLPTETREVLEALSPARVVLVGGPSAVTDQVAEAVAGIAPVQRIAGDTRFATAAAVAELAVEEFGFAATQFNVASGESFADALALAAFAGQTSPRPTPLLLSPAAAAAPATTRFISGHADCGTRRVVIAGGTSAISDAAANDLFNAVGQQPACPDAGDPEITVTMPDGTPVADGAVVAVDDNDGYITLTGTVDHPHVERVTITHLNAADFADNYVGYTANRQVGSLNAARDALLDDNGQWKAPLLMTSPGEYLIAVDVTVIPRAVKRVVFTIDFDADPHDPECNCQYRIDDILVVDNLDGLHMAYGDDGRGTVPTAIRLSYPEAAPGSDRDIVRDALEEVFIQANSETSPDLEHPDRPVLLVTGPDVPDEDAFMVLAEYASDISNIGSPATLEITLRPVTPEEVFAEADFSGDAGTLQPLADPDALEPRGETGCGADVDLAVGRAGVGCAAHLDETVLATLADTDPADPDDDNGDAGERPSRVDLSGTLEGGFDLEFGATIGMDFDLTIRPFSSLRPGLRSGLIERFAATTYGEAYAAAEASIDGTVDGTICPDDEDVAGRTTCGLLGPRAARFGFTIRPHPLLFLRIQVDDIYAQMSASLEGTISAGAEARAGWEFGFECDKGGCRPVNDTGTDLTARATDVAFAGEFDAWIGPRIVISPYGSGVGVWARPEIHFTAEAGTGQDPTVTGGVRANWGLSSGFLDDVIGTDNLEFATVPIWTFSIWPRSSSDFTFVALPNACRAIDLDMAGGQVLIDASADCHGVDPLDLLILDASDGSVTATIPLSREIPSRDARGIWGAAFTNDGNFVVAATEIYLGNGPEYRAFVYDIAADVLIDVTEEFDAKIGSAGDIFIGTWGHEAMADDHTVVFMTEDGTPVFFDVAAREVVSRITLGDTDEWIGESCAISPNGNHLLTEDRIIDMRTGNTTILPTLPGHVAQCAMADDGSVALRVVTRVDFEPVVHIWERDGAPDTTPLPVGEFASELTADGAHIVGCCSDRPGLVDWRSGEVLEARIDGFIFEELWPWDAAGNGGMAYGWSDAASSYGVALLSADAFQPTSND</sequence>
<name>A0A346Y699_9ACTN</name>
<feature type="compositionally biased region" description="Acidic residues" evidence="1">
    <location>
        <begin position="644"/>
        <end position="654"/>
    </location>
</feature>
<geneLocation type="plasmid" evidence="3">
    <name>pedy32-46i</name>
</geneLocation>
<accession>A0A346Y699</accession>
<feature type="region of interest" description="Disordered" evidence="1">
    <location>
        <begin position="641"/>
        <end position="666"/>
    </location>
</feature>
<dbReference type="AlphaFoldDB" id="A0A346Y699"/>